<dbReference type="RefSeq" id="WP_246359900.1">
    <property type="nucleotide sequence ID" value="NZ_BAABIF010000006.1"/>
</dbReference>
<accession>A0A840Z2C9</accession>
<name>A0A840Z2C9_9SPHN</name>
<evidence type="ECO:0000259" key="1">
    <source>
        <dbReference type="Pfam" id="PF00082"/>
    </source>
</evidence>
<feature type="domain" description="Peptidase S8/S53" evidence="1">
    <location>
        <begin position="259"/>
        <end position="606"/>
    </location>
</feature>
<dbReference type="GO" id="GO:0006508">
    <property type="term" value="P:proteolysis"/>
    <property type="evidence" value="ECO:0007669"/>
    <property type="project" value="InterPro"/>
</dbReference>
<dbReference type="AlphaFoldDB" id="A0A840Z2C9"/>
<dbReference type="Gene3D" id="3.40.50.200">
    <property type="entry name" value="Peptidase S8/S53 domain"/>
    <property type="match status" value="1"/>
</dbReference>
<keyword evidence="3" id="KW-1185">Reference proteome</keyword>
<dbReference type="CDD" id="cd04847">
    <property type="entry name" value="Peptidases_S8_Subtilisin_like_2"/>
    <property type="match status" value="1"/>
</dbReference>
<dbReference type="InterPro" id="IPR036852">
    <property type="entry name" value="Peptidase_S8/S53_dom_sf"/>
</dbReference>
<reference evidence="2 3" key="1">
    <citation type="submission" date="2020-08" db="EMBL/GenBank/DDBJ databases">
        <title>Genomic Encyclopedia of Type Strains, Phase IV (KMG-IV): sequencing the most valuable type-strain genomes for metagenomic binning, comparative biology and taxonomic classification.</title>
        <authorList>
            <person name="Goeker M."/>
        </authorList>
    </citation>
    <scope>NUCLEOTIDE SEQUENCE [LARGE SCALE GENOMIC DNA]</scope>
    <source>
        <strain evidence="2 3">DSM 27203</strain>
    </source>
</reference>
<dbReference type="SUPFAM" id="SSF52743">
    <property type="entry name" value="Subtilisin-like"/>
    <property type="match status" value="1"/>
</dbReference>
<dbReference type="EMBL" id="JACIJI010000006">
    <property type="protein sequence ID" value="MBB5719866.1"/>
    <property type="molecule type" value="Genomic_DNA"/>
</dbReference>
<dbReference type="GO" id="GO:0004252">
    <property type="term" value="F:serine-type endopeptidase activity"/>
    <property type="evidence" value="ECO:0007669"/>
    <property type="project" value="InterPro"/>
</dbReference>
<dbReference type="Proteomes" id="UP000554342">
    <property type="component" value="Unassembled WGS sequence"/>
</dbReference>
<gene>
    <name evidence="2" type="ORF">FHR23_002822</name>
</gene>
<sequence>MRRDQRDRREDHHEHAEVLLEQLTRALGDLPARDQDQRIAVDGLKRGTLVEVETMVPTARAKATKTPPLDFPGQEIVVLRSERNEDRTETAVVFVPDDARAFLQNRISAYGSENLGNQPRPDVDKFEVIETIRDASGRSLLTAAPDEQDERGWWELWLRRPDTQRPDLIANAVVEGVRRAGLDVHPERLTFPDTAIIFAHGTQNEIVGIADRLNGAISEIRPAAGSIEPFLDLGENGLGQQALVEDYSARVDPPADGAPVVCVIDTGVAAAHPLVAPGLTGAWTVNDAWGTDDHAGGGGHGTGMAGLVLHGDLATPMADGRRVQLRHAAESVKFLPPAGFPPNEPARYGIITQSAVAVAEVERPNVPRSFCIATSSDHFNPDGPSSWSGALDQICAGAMPGERLDGVAAKDHPKRLVFVATGNIAGGMKADVEQHHSLEDPSQSWNALSVGGYTAKIGPSVDNPELNPLVGANEKSPFSRGSKLLPADLTPIKPEVLFEAGNMMVDAGGFCAWHPAVSLLTSGKDVAAQPLVPFWATSAATGVAGNFIGRLKAGLPERWPETYRALTVHSAEWPQPIRSKLVGRGRSWRTISKGEKQQIMREVGYGVPDLGRALASASNDVTLLVESEIQPYALGADGRGAVFNEVHFFALPWPRAALEALENAAVTMKVTLSYFIEPNLTGRAATRPDTYRSFGLRFAIKKRTETAADFRRRLSNAPGERAENDGEADYWLLGPQAMQAGSLHCDLWRGPAIDLAAHDQIAIFPVGGWWKSHVGQRRISDRARYTLAISISAPDQDVDLYAEIAAAIEARVAAEIAVGAAPGEG</sequence>
<organism evidence="2 3">
    <name type="scientific">Stakelama sediminis</name>
    <dbReference type="NCBI Taxonomy" id="463200"/>
    <lineage>
        <taxon>Bacteria</taxon>
        <taxon>Pseudomonadati</taxon>
        <taxon>Pseudomonadota</taxon>
        <taxon>Alphaproteobacteria</taxon>
        <taxon>Sphingomonadales</taxon>
        <taxon>Sphingomonadaceae</taxon>
        <taxon>Stakelama</taxon>
    </lineage>
</organism>
<dbReference type="InterPro" id="IPR034074">
    <property type="entry name" value="Y4bN_pept_dom"/>
</dbReference>
<proteinExistence type="predicted"/>
<comment type="caution">
    <text evidence="2">The sequence shown here is derived from an EMBL/GenBank/DDBJ whole genome shotgun (WGS) entry which is preliminary data.</text>
</comment>
<dbReference type="InterPro" id="IPR000209">
    <property type="entry name" value="Peptidase_S8/S53_dom"/>
</dbReference>
<protein>
    <recommendedName>
        <fullName evidence="1">Peptidase S8/S53 domain-containing protein</fullName>
    </recommendedName>
</protein>
<dbReference type="Pfam" id="PF00082">
    <property type="entry name" value="Peptidase_S8"/>
    <property type="match status" value="1"/>
</dbReference>
<evidence type="ECO:0000313" key="2">
    <source>
        <dbReference type="EMBL" id="MBB5719866.1"/>
    </source>
</evidence>
<evidence type="ECO:0000313" key="3">
    <source>
        <dbReference type="Proteomes" id="UP000554342"/>
    </source>
</evidence>